<dbReference type="KEGG" id="plen:EIM92_14110"/>
<evidence type="ECO:0000313" key="2">
    <source>
        <dbReference type="EMBL" id="AZK47156.1"/>
    </source>
</evidence>
<dbReference type="AlphaFoldDB" id="A0A3S8RVW8"/>
<sequence length="78" mass="8918">MSIDQDEKDSTNETEAEEYTELFLMFSNWMESLLLKALVLTIAGLCLFQILLRMPALRGYIASTDRFEGVAIDRPEGR</sequence>
<keyword evidence="1" id="KW-1133">Transmembrane helix</keyword>
<evidence type="ECO:0000313" key="3">
    <source>
        <dbReference type="Proteomes" id="UP000273145"/>
    </source>
</evidence>
<keyword evidence="3" id="KW-1185">Reference proteome</keyword>
<dbReference type="OrthoDB" id="2633850at2"/>
<organism evidence="2 3">
    <name type="scientific">Paenibacillus lentus</name>
    <dbReference type="NCBI Taxonomy" id="1338368"/>
    <lineage>
        <taxon>Bacteria</taxon>
        <taxon>Bacillati</taxon>
        <taxon>Bacillota</taxon>
        <taxon>Bacilli</taxon>
        <taxon>Bacillales</taxon>
        <taxon>Paenibacillaceae</taxon>
        <taxon>Paenibacillus</taxon>
    </lineage>
</organism>
<dbReference type="EMBL" id="CP034248">
    <property type="protein sequence ID" value="AZK47156.1"/>
    <property type="molecule type" value="Genomic_DNA"/>
</dbReference>
<gene>
    <name evidence="2" type="ORF">EIM92_14110</name>
</gene>
<protein>
    <submittedName>
        <fullName evidence="2">Uncharacterized protein</fullName>
    </submittedName>
</protein>
<reference evidence="2 3" key="1">
    <citation type="submission" date="2018-11" db="EMBL/GenBank/DDBJ databases">
        <title>Genome sequencing of Paenibacillus lentus DSM25539(T).</title>
        <authorList>
            <person name="Kook J.-K."/>
            <person name="Park S.-N."/>
            <person name="Lim Y.K."/>
        </authorList>
    </citation>
    <scope>NUCLEOTIDE SEQUENCE [LARGE SCALE GENOMIC DNA]</scope>
    <source>
        <strain evidence="2 3">DSM 25539</strain>
    </source>
</reference>
<evidence type="ECO:0000256" key="1">
    <source>
        <dbReference type="SAM" id="Phobius"/>
    </source>
</evidence>
<proteinExistence type="predicted"/>
<feature type="transmembrane region" description="Helical" evidence="1">
    <location>
        <begin position="33"/>
        <end position="52"/>
    </location>
</feature>
<keyword evidence="1" id="KW-0812">Transmembrane</keyword>
<accession>A0A3S8RVW8</accession>
<keyword evidence="1" id="KW-0472">Membrane</keyword>
<dbReference type="RefSeq" id="WP_125083194.1">
    <property type="nucleotide sequence ID" value="NZ_CP034248.1"/>
</dbReference>
<dbReference type="Proteomes" id="UP000273145">
    <property type="component" value="Chromosome"/>
</dbReference>
<name>A0A3S8RVW8_9BACL</name>